<keyword evidence="7" id="KW-1185">Reference proteome</keyword>
<keyword evidence="2" id="KW-0731">Sigma factor</keyword>
<dbReference type="Gene3D" id="1.20.120.1810">
    <property type="match status" value="1"/>
</dbReference>
<dbReference type="InterPro" id="IPR007630">
    <property type="entry name" value="RNA_pol_sigma70_r4"/>
</dbReference>
<evidence type="ECO:0000259" key="5">
    <source>
        <dbReference type="PROSITE" id="PS00715"/>
    </source>
</evidence>
<dbReference type="InterPro" id="IPR007627">
    <property type="entry name" value="RNA_pol_sigma70_r2"/>
</dbReference>
<evidence type="ECO:0000313" key="6">
    <source>
        <dbReference type="EMBL" id="NYI69927.1"/>
    </source>
</evidence>
<comment type="caution">
    <text evidence="6">The sequence shown here is derived from an EMBL/GenBank/DDBJ whole genome shotgun (WGS) entry which is preliminary data.</text>
</comment>
<dbReference type="AlphaFoldDB" id="A0A7Z0D6Q6"/>
<dbReference type="InterPro" id="IPR014284">
    <property type="entry name" value="RNA_pol_sigma-70_dom"/>
</dbReference>
<dbReference type="PRINTS" id="PR00046">
    <property type="entry name" value="SIGMA70FCT"/>
</dbReference>
<dbReference type="Proteomes" id="UP000527616">
    <property type="component" value="Unassembled WGS sequence"/>
</dbReference>
<dbReference type="GO" id="GO:0003677">
    <property type="term" value="F:DNA binding"/>
    <property type="evidence" value="ECO:0007669"/>
    <property type="project" value="UniProtKB-KW"/>
</dbReference>
<dbReference type="InterPro" id="IPR036388">
    <property type="entry name" value="WH-like_DNA-bd_sf"/>
</dbReference>
<dbReference type="RefSeq" id="WP_179443939.1">
    <property type="nucleotide sequence ID" value="NZ_JACBZS010000001.1"/>
</dbReference>
<organism evidence="6 7">
    <name type="scientific">Naumannella cuiyingiana</name>
    <dbReference type="NCBI Taxonomy" id="1347891"/>
    <lineage>
        <taxon>Bacteria</taxon>
        <taxon>Bacillati</taxon>
        <taxon>Actinomycetota</taxon>
        <taxon>Actinomycetes</taxon>
        <taxon>Propionibacteriales</taxon>
        <taxon>Propionibacteriaceae</taxon>
        <taxon>Naumannella</taxon>
    </lineage>
</organism>
<keyword evidence="3" id="KW-0238">DNA-binding</keyword>
<keyword evidence="1" id="KW-0805">Transcription regulation</keyword>
<evidence type="ECO:0000313" key="7">
    <source>
        <dbReference type="Proteomes" id="UP000527616"/>
    </source>
</evidence>
<proteinExistence type="predicted"/>
<keyword evidence="4" id="KW-0804">Transcription</keyword>
<dbReference type="PANTHER" id="PTHR30603">
    <property type="entry name" value="RNA POLYMERASE SIGMA FACTOR RPO"/>
    <property type="match status" value="1"/>
</dbReference>
<gene>
    <name evidence="6" type="ORF">GGQ54_000487</name>
</gene>
<dbReference type="Pfam" id="PF04545">
    <property type="entry name" value="Sigma70_r4"/>
    <property type="match status" value="1"/>
</dbReference>
<evidence type="ECO:0000256" key="4">
    <source>
        <dbReference type="ARBA" id="ARBA00023163"/>
    </source>
</evidence>
<dbReference type="InterPro" id="IPR000943">
    <property type="entry name" value="RNA_pol_sigma70"/>
</dbReference>
<evidence type="ECO:0000256" key="2">
    <source>
        <dbReference type="ARBA" id="ARBA00023082"/>
    </source>
</evidence>
<dbReference type="PANTHER" id="PTHR30603:SF47">
    <property type="entry name" value="RNA POLYMERASE SIGMA FACTOR SIGD, CHLOROPLASTIC"/>
    <property type="match status" value="1"/>
</dbReference>
<dbReference type="InterPro" id="IPR050239">
    <property type="entry name" value="Sigma-70_RNA_pol_init_factors"/>
</dbReference>
<dbReference type="InterPro" id="IPR013324">
    <property type="entry name" value="RNA_pol_sigma_r3/r4-like"/>
</dbReference>
<dbReference type="SUPFAM" id="SSF88946">
    <property type="entry name" value="Sigma2 domain of RNA polymerase sigma factors"/>
    <property type="match status" value="1"/>
</dbReference>
<dbReference type="GO" id="GO:0016987">
    <property type="term" value="F:sigma factor activity"/>
    <property type="evidence" value="ECO:0007669"/>
    <property type="project" value="UniProtKB-KW"/>
</dbReference>
<dbReference type="InterPro" id="IPR013325">
    <property type="entry name" value="RNA_pol_sigma_r2"/>
</dbReference>
<dbReference type="NCBIfam" id="TIGR02937">
    <property type="entry name" value="sigma70-ECF"/>
    <property type="match status" value="1"/>
</dbReference>
<dbReference type="PROSITE" id="PS00715">
    <property type="entry name" value="SIGMA70_1"/>
    <property type="match status" value="1"/>
</dbReference>
<dbReference type="Gene3D" id="1.10.10.10">
    <property type="entry name" value="Winged helix-like DNA-binding domain superfamily/Winged helix DNA-binding domain"/>
    <property type="match status" value="1"/>
</dbReference>
<accession>A0A7Z0D6Q6</accession>
<name>A0A7Z0D6Q6_9ACTN</name>
<sequence length="235" mass="25883">MTAIRVQARPLTHRLLSAEEERELALDIECGLMAAHRLARGACSAPAADELAELRRRGETARELLIRHNLRLVGTIASEVARRHDQPVTDLFQEGVLGLIEAIERYDLRRGVRLGRFAAVLIRARVRDWCAERGRRGARTDYLADVIVEPPDPGAVEAFDAALGRQLRRELLACVGKTERAVLALRVGLAGPCLTRAEAGRRLGLPPARVRSIERSALATLRRAFAEPAGRLGQC</sequence>
<protein>
    <submittedName>
        <fullName evidence="6">RNA polymerase sigma factor (Sigma-70 family)</fullName>
    </submittedName>
</protein>
<dbReference type="EMBL" id="JACBZS010000001">
    <property type="protein sequence ID" value="NYI69927.1"/>
    <property type="molecule type" value="Genomic_DNA"/>
</dbReference>
<feature type="domain" description="RNA polymerase sigma-70" evidence="5">
    <location>
        <begin position="90"/>
        <end position="103"/>
    </location>
</feature>
<evidence type="ECO:0000256" key="1">
    <source>
        <dbReference type="ARBA" id="ARBA00023015"/>
    </source>
</evidence>
<dbReference type="GO" id="GO:0006352">
    <property type="term" value="P:DNA-templated transcription initiation"/>
    <property type="evidence" value="ECO:0007669"/>
    <property type="project" value="InterPro"/>
</dbReference>
<dbReference type="SUPFAM" id="SSF88659">
    <property type="entry name" value="Sigma3 and sigma4 domains of RNA polymerase sigma factors"/>
    <property type="match status" value="1"/>
</dbReference>
<reference evidence="6 7" key="1">
    <citation type="submission" date="2020-07" db="EMBL/GenBank/DDBJ databases">
        <title>Sequencing the genomes of 1000 actinobacteria strains.</title>
        <authorList>
            <person name="Klenk H.-P."/>
        </authorList>
    </citation>
    <scope>NUCLEOTIDE SEQUENCE [LARGE SCALE GENOMIC DNA]</scope>
    <source>
        <strain evidence="6 7">DSM 103164</strain>
    </source>
</reference>
<evidence type="ECO:0000256" key="3">
    <source>
        <dbReference type="ARBA" id="ARBA00023125"/>
    </source>
</evidence>
<dbReference type="Pfam" id="PF04542">
    <property type="entry name" value="Sigma70_r2"/>
    <property type="match status" value="1"/>
</dbReference>